<evidence type="ECO:0000313" key="2">
    <source>
        <dbReference type="EMBL" id="KAF1810495.1"/>
    </source>
</evidence>
<dbReference type="EMBL" id="ML975166">
    <property type="protein sequence ID" value="KAF1810495.1"/>
    <property type="molecule type" value="Genomic_DNA"/>
</dbReference>
<reference evidence="4" key="3">
    <citation type="submission" date="2025-04" db="UniProtKB">
        <authorList>
            <consortium name="RefSeq"/>
        </authorList>
    </citation>
    <scope>IDENTIFICATION</scope>
    <source>
        <strain evidence="4">CBS 781.70</strain>
    </source>
</reference>
<organism evidence="2">
    <name type="scientific">Eremomyces bilateralis CBS 781.70</name>
    <dbReference type="NCBI Taxonomy" id="1392243"/>
    <lineage>
        <taxon>Eukaryota</taxon>
        <taxon>Fungi</taxon>
        <taxon>Dikarya</taxon>
        <taxon>Ascomycota</taxon>
        <taxon>Pezizomycotina</taxon>
        <taxon>Dothideomycetes</taxon>
        <taxon>Dothideomycetes incertae sedis</taxon>
        <taxon>Eremomycetales</taxon>
        <taxon>Eremomycetaceae</taxon>
        <taxon>Eremomyces</taxon>
    </lineage>
</organism>
<dbReference type="Proteomes" id="UP000504638">
    <property type="component" value="Unplaced"/>
</dbReference>
<dbReference type="RefSeq" id="XP_033532126.1">
    <property type="nucleotide sequence ID" value="XM_033676606.1"/>
</dbReference>
<name>A0A6G1FX74_9PEZI</name>
<accession>A0A6G1FX74</accession>
<sequence length="131" mass="14269">MLPSLQPRRPKQGSQHQNPSSRTNMFSSALGTKQPSSQIEAMPPYPSGHLVTVPHTASFPNHAGLRPSLKPPTMPITTPVFDSATRHPVFFTHNLRRPPFPMPAGSAAHPVSWGYIFDKKKPTSGHGGTML</sequence>
<feature type="region of interest" description="Disordered" evidence="1">
    <location>
        <begin position="1"/>
        <end position="80"/>
    </location>
</feature>
<gene>
    <name evidence="2 4" type="ORF">P152DRAFT_401372</name>
</gene>
<feature type="compositionally biased region" description="Polar residues" evidence="1">
    <location>
        <begin position="12"/>
        <end position="39"/>
    </location>
</feature>
<proteinExistence type="predicted"/>
<evidence type="ECO:0000256" key="1">
    <source>
        <dbReference type="SAM" id="MobiDB-lite"/>
    </source>
</evidence>
<evidence type="ECO:0000313" key="3">
    <source>
        <dbReference type="Proteomes" id="UP000504638"/>
    </source>
</evidence>
<dbReference type="AlphaFoldDB" id="A0A6G1FX74"/>
<keyword evidence="3" id="KW-1185">Reference proteome</keyword>
<reference evidence="4" key="2">
    <citation type="submission" date="2020-04" db="EMBL/GenBank/DDBJ databases">
        <authorList>
            <consortium name="NCBI Genome Project"/>
        </authorList>
    </citation>
    <scope>NUCLEOTIDE SEQUENCE</scope>
    <source>
        <strain evidence="4">CBS 781.70</strain>
    </source>
</reference>
<protein>
    <submittedName>
        <fullName evidence="2 4">Uncharacterized protein</fullName>
    </submittedName>
</protein>
<evidence type="ECO:0000313" key="4">
    <source>
        <dbReference type="RefSeq" id="XP_033532126.1"/>
    </source>
</evidence>
<reference evidence="2 4" key="1">
    <citation type="submission" date="2020-01" db="EMBL/GenBank/DDBJ databases">
        <authorList>
            <consortium name="DOE Joint Genome Institute"/>
            <person name="Haridas S."/>
            <person name="Albert R."/>
            <person name="Binder M."/>
            <person name="Bloem J."/>
            <person name="Labutti K."/>
            <person name="Salamov A."/>
            <person name="Andreopoulos B."/>
            <person name="Baker S.E."/>
            <person name="Barry K."/>
            <person name="Bills G."/>
            <person name="Bluhm B.H."/>
            <person name="Cannon C."/>
            <person name="Castanera R."/>
            <person name="Culley D.E."/>
            <person name="Daum C."/>
            <person name="Ezra D."/>
            <person name="Gonzalez J.B."/>
            <person name="Henrissat B."/>
            <person name="Kuo A."/>
            <person name="Liang C."/>
            <person name="Lipzen A."/>
            <person name="Lutzoni F."/>
            <person name="Magnuson J."/>
            <person name="Mondo S."/>
            <person name="Nolan M."/>
            <person name="Ohm R."/>
            <person name="Pangilinan J."/>
            <person name="Park H.-J."/>
            <person name="Ramirez L."/>
            <person name="Alfaro M."/>
            <person name="Sun H."/>
            <person name="Tritt A."/>
            <person name="Yoshinaga Y."/>
            <person name="Zwiers L.-H."/>
            <person name="Turgeon B.G."/>
            <person name="Goodwin S.B."/>
            <person name="Spatafora J.W."/>
            <person name="Crous P.W."/>
            <person name="Grigoriev I.V."/>
        </authorList>
    </citation>
    <scope>NUCLEOTIDE SEQUENCE</scope>
    <source>
        <strain evidence="2 4">CBS 781.70</strain>
    </source>
</reference>
<dbReference type="GeneID" id="54417176"/>
<dbReference type="OrthoDB" id="3535086at2759"/>